<comment type="similarity">
    <text evidence="1">Belongs to the PemK/MazF family.</text>
</comment>
<dbReference type="InterPro" id="IPR011067">
    <property type="entry name" value="Plasmid_toxin/cell-grow_inhib"/>
</dbReference>
<dbReference type="GO" id="GO:0006402">
    <property type="term" value="P:mRNA catabolic process"/>
    <property type="evidence" value="ECO:0007669"/>
    <property type="project" value="TreeGrafter"/>
</dbReference>
<dbReference type="SUPFAM" id="SSF50118">
    <property type="entry name" value="Cell growth inhibitor/plasmid maintenance toxic component"/>
    <property type="match status" value="1"/>
</dbReference>
<dbReference type="InterPro" id="IPR003477">
    <property type="entry name" value="PemK-like"/>
</dbReference>
<dbReference type="GO" id="GO:0003677">
    <property type="term" value="F:DNA binding"/>
    <property type="evidence" value="ECO:0007669"/>
    <property type="project" value="InterPro"/>
</dbReference>
<proteinExistence type="inferred from homology"/>
<evidence type="ECO:0000256" key="2">
    <source>
        <dbReference type="ARBA" id="ARBA00022649"/>
    </source>
</evidence>
<accession>A0A842JNK1</accession>
<sequence>MSIHSLYGRRQRPAHVVSSDTFNRRSSLTAVCPITSVNNGYPLHVGIENDDVRCFVCVEQVRTMDLTHRKCKCLGRASEHEVDLVLSYLASVFGW</sequence>
<dbReference type="PANTHER" id="PTHR33988:SF3">
    <property type="entry name" value="ENDORIBONUCLEASE TOXIN CHPB-RELATED"/>
    <property type="match status" value="1"/>
</dbReference>
<evidence type="ECO:0000256" key="1">
    <source>
        <dbReference type="ARBA" id="ARBA00007521"/>
    </source>
</evidence>
<dbReference type="PANTHER" id="PTHR33988">
    <property type="entry name" value="ENDORIBONUCLEASE MAZF-RELATED"/>
    <property type="match status" value="1"/>
</dbReference>
<reference evidence="3 4" key="1">
    <citation type="submission" date="2020-08" db="EMBL/GenBank/DDBJ databases">
        <authorList>
            <person name="Liu C."/>
            <person name="Sun Q."/>
        </authorList>
    </citation>
    <scope>NUCLEOTIDE SEQUENCE [LARGE SCALE GENOMIC DNA]</scope>
    <source>
        <strain evidence="3 4">N22</strain>
    </source>
</reference>
<dbReference type="RefSeq" id="WP_185906357.1">
    <property type="nucleotide sequence ID" value="NZ_JACMSE010000019.1"/>
</dbReference>
<dbReference type="Pfam" id="PF02452">
    <property type="entry name" value="PemK_toxin"/>
    <property type="match status" value="1"/>
</dbReference>
<dbReference type="Proteomes" id="UP000587396">
    <property type="component" value="Unassembled WGS sequence"/>
</dbReference>
<gene>
    <name evidence="3" type="ORF">H7313_15315</name>
</gene>
<dbReference type="AlphaFoldDB" id="A0A842JNK1"/>
<dbReference type="GO" id="GO:0016075">
    <property type="term" value="P:rRNA catabolic process"/>
    <property type="evidence" value="ECO:0007669"/>
    <property type="project" value="TreeGrafter"/>
</dbReference>
<dbReference type="GO" id="GO:0004521">
    <property type="term" value="F:RNA endonuclease activity"/>
    <property type="evidence" value="ECO:0007669"/>
    <property type="project" value="TreeGrafter"/>
</dbReference>
<keyword evidence="4" id="KW-1185">Reference proteome</keyword>
<evidence type="ECO:0000313" key="4">
    <source>
        <dbReference type="Proteomes" id="UP000587396"/>
    </source>
</evidence>
<name>A0A842JNK1_9ACTN</name>
<protein>
    <submittedName>
        <fullName evidence="3">Type II toxin-antitoxin system PemK/MazF family toxin</fullName>
    </submittedName>
</protein>
<comment type="caution">
    <text evidence="3">The sequence shown here is derived from an EMBL/GenBank/DDBJ whole genome shotgun (WGS) entry which is preliminary data.</text>
</comment>
<organism evidence="3 4">
    <name type="scientific">Gordonibacter massiliensis</name>
    <name type="common">ex Traore et al. 2017</name>
    <dbReference type="NCBI Taxonomy" id="1841863"/>
    <lineage>
        <taxon>Bacteria</taxon>
        <taxon>Bacillati</taxon>
        <taxon>Actinomycetota</taxon>
        <taxon>Coriobacteriia</taxon>
        <taxon>Eggerthellales</taxon>
        <taxon>Eggerthellaceae</taxon>
        <taxon>Gordonibacter</taxon>
    </lineage>
</organism>
<evidence type="ECO:0000313" key="3">
    <source>
        <dbReference type="EMBL" id="MBC2890699.1"/>
    </source>
</evidence>
<dbReference type="Gene3D" id="2.30.30.110">
    <property type="match status" value="1"/>
</dbReference>
<keyword evidence="2" id="KW-1277">Toxin-antitoxin system</keyword>
<dbReference type="EMBL" id="JACMSE010000019">
    <property type="protein sequence ID" value="MBC2890699.1"/>
    <property type="molecule type" value="Genomic_DNA"/>
</dbReference>